<gene>
    <name evidence="2" type="ORF">Pmgp_01494</name>
</gene>
<dbReference type="RefSeq" id="WP_134213370.1">
    <property type="nucleotide sequence ID" value="NZ_QFFZ01000012.1"/>
</dbReference>
<dbReference type="Pfam" id="PF07872">
    <property type="entry name" value="DUF1659"/>
    <property type="match status" value="1"/>
</dbReference>
<dbReference type="InterPro" id="IPR012454">
    <property type="entry name" value="DUF1659"/>
</dbReference>
<accession>A0A4Y7RRT5</accession>
<evidence type="ECO:0000313" key="2">
    <source>
        <dbReference type="EMBL" id="TEB11698.1"/>
    </source>
</evidence>
<feature type="domain" description="DUF1659" evidence="1">
    <location>
        <begin position="2"/>
        <end position="73"/>
    </location>
</feature>
<keyword evidence="3" id="KW-1185">Reference proteome</keyword>
<sequence>MAVNKVPASSVLRLELQVGVNAGGNPVYRNRNLNNVKPAAADQDLFDVATALAGLQGYTLNSISRVDNAQLVEA</sequence>
<comment type="caution">
    <text evidence="2">The sequence shown here is derived from an EMBL/GenBank/DDBJ whole genome shotgun (WGS) entry which is preliminary data.</text>
</comment>
<dbReference type="Proteomes" id="UP000297597">
    <property type="component" value="Unassembled WGS sequence"/>
</dbReference>
<protein>
    <recommendedName>
        <fullName evidence="1">DUF1659 domain-containing protein</fullName>
    </recommendedName>
</protein>
<evidence type="ECO:0000259" key="1">
    <source>
        <dbReference type="Pfam" id="PF07872"/>
    </source>
</evidence>
<reference evidence="2 3" key="1">
    <citation type="journal article" date="2018" name="Environ. Microbiol.">
        <title>Novel energy conservation strategies and behaviour of Pelotomaculum schinkii driving syntrophic propionate catabolism.</title>
        <authorList>
            <person name="Hidalgo-Ahumada C.A.P."/>
            <person name="Nobu M.K."/>
            <person name="Narihiro T."/>
            <person name="Tamaki H."/>
            <person name="Liu W.T."/>
            <person name="Kamagata Y."/>
            <person name="Stams A.J.M."/>
            <person name="Imachi H."/>
            <person name="Sousa D.Z."/>
        </authorList>
    </citation>
    <scope>NUCLEOTIDE SEQUENCE [LARGE SCALE GENOMIC DNA]</scope>
    <source>
        <strain evidence="2 3">MGP</strain>
    </source>
</reference>
<organism evidence="2 3">
    <name type="scientific">Pelotomaculum propionicicum</name>
    <dbReference type="NCBI Taxonomy" id="258475"/>
    <lineage>
        <taxon>Bacteria</taxon>
        <taxon>Bacillati</taxon>
        <taxon>Bacillota</taxon>
        <taxon>Clostridia</taxon>
        <taxon>Eubacteriales</taxon>
        <taxon>Desulfotomaculaceae</taxon>
        <taxon>Pelotomaculum</taxon>
    </lineage>
</organism>
<proteinExistence type="predicted"/>
<name>A0A4Y7RRT5_9FIRM</name>
<dbReference type="AlphaFoldDB" id="A0A4Y7RRT5"/>
<evidence type="ECO:0000313" key="3">
    <source>
        <dbReference type="Proteomes" id="UP000297597"/>
    </source>
</evidence>
<dbReference type="OrthoDB" id="1954703at2"/>
<dbReference type="EMBL" id="QFFZ01000012">
    <property type="protein sequence ID" value="TEB11698.1"/>
    <property type="molecule type" value="Genomic_DNA"/>
</dbReference>